<protein>
    <submittedName>
        <fullName evidence="1">Uncharacterized protein</fullName>
    </submittedName>
</protein>
<comment type="caution">
    <text evidence="1">The sequence shown here is derived from an EMBL/GenBank/DDBJ whole genome shotgun (WGS) entry which is preliminary data.</text>
</comment>
<proteinExistence type="predicted"/>
<sequence>MDSQIAVNMIKGLTPMPWTLRKTVRKIQKKIQNMNSDALARHATTRDMDYIFSKEEDMPDSTVKPMRMDRLNLASFMFKKEKHLGWHYEPP</sequence>
<dbReference type="Proteomes" id="UP000824120">
    <property type="component" value="Chromosome 12"/>
</dbReference>
<dbReference type="OrthoDB" id="1304701at2759"/>
<accession>A0A9J5WAH3</accession>
<reference evidence="1 2" key="1">
    <citation type="submission" date="2020-09" db="EMBL/GenBank/DDBJ databases">
        <title>De no assembly of potato wild relative species, Solanum commersonii.</title>
        <authorList>
            <person name="Cho K."/>
        </authorList>
    </citation>
    <scope>NUCLEOTIDE SEQUENCE [LARGE SCALE GENOMIC DNA]</scope>
    <source>
        <strain evidence="1">LZ3.2</strain>
        <tissue evidence="1">Leaf</tissue>
    </source>
</reference>
<dbReference type="AlphaFoldDB" id="A0A9J5WAH3"/>
<name>A0A9J5WAH3_SOLCO</name>
<organism evidence="1 2">
    <name type="scientific">Solanum commersonii</name>
    <name type="common">Commerson's wild potato</name>
    <name type="synonym">Commerson's nightshade</name>
    <dbReference type="NCBI Taxonomy" id="4109"/>
    <lineage>
        <taxon>Eukaryota</taxon>
        <taxon>Viridiplantae</taxon>
        <taxon>Streptophyta</taxon>
        <taxon>Embryophyta</taxon>
        <taxon>Tracheophyta</taxon>
        <taxon>Spermatophyta</taxon>
        <taxon>Magnoliopsida</taxon>
        <taxon>eudicotyledons</taxon>
        <taxon>Gunneridae</taxon>
        <taxon>Pentapetalae</taxon>
        <taxon>asterids</taxon>
        <taxon>lamiids</taxon>
        <taxon>Solanales</taxon>
        <taxon>Solanaceae</taxon>
        <taxon>Solanoideae</taxon>
        <taxon>Solaneae</taxon>
        <taxon>Solanum</taxon>
    </lineage>
</organism>
<evidence type="ECO:0000313" key="1">
    <source>
        <dbReference type="EMBL" id="KAG5572276.1"/>
    </source>
</evidence>
<keyword evidence="2" id="KW-1185">Reference proteome</keyword>
<evidence type="ECO:0000313" key="2">
    <source>
        <dbReference type="Proteomes" id="UP000824120"/>
    </source>
</evidence>
<dbReference type="EMBL" id="JACXVP010000012">
    <property type="protein sequence ID" value="KAG5572276.1"/>
    <property type="molecule type" value="Genomic_DNA"/>
</dbReference>
<gene>
    <name evidence="1" type="ORF">H5410_062042</name>
</gene>